<evidence type="ECO:0000256" key="4">
    <source>
        <dbReference type="ARBA" id="ARBA00023242"/>
    </source>
</evidence>
<name>A0A835M994_9MAGN</name>
<dbReference type="AlphaFoldDB" id="A0A835M994"/>
<organism evidence="8 9">
    <name type="scientific">Coptis chinensis</name>
    <dbReference type="NCBI Taxonomy" id="261450"/>
    <lineage>
        <taxon>Eukaryota</taxon>
        <taxon>Viridiplantae</taxon>
        <taxon>Streptophyta</taxon>
        <taxon>Embryophyta</taxon>
        <taxon>Tracheophyta</taxon>
        <taxon>Spermatophyta</taxon>
        <taxon>Magnoliopsida</taxon>
        <taxon>Ranunculales</taxon>
        <taxon>Ranunculaceae</taxon>
        <taxon>Coptidoideae</taxon>
        <taxon>Coptis</taxon>
    </lineage>
</organism>
<feature type="compositionally biased region" description="Low complexity" evidence="5">
    <location>
        <begin position="473"/>
        <end position="489"/>
    </location>
</feature>
<feature type="domain" description="ESF1 RRM" evidence="7">
    <location>
        <begin position="112"/>
        <end position="253"/>
    </location>
</feature>
<dbReference type="GO" id="GO:0003723">
    <property type="term" value="F:RNA binding"/>
    <property type="evidence" value="ECO:0007669"/>
    <property type="project" value="TreeGrafter"/>
</dbReference>
<feature type="compositionally biased region" description="Acidic residues" evidence="5">
    <location>
        <begin position="322"/>
        <end position="333"/>
    </location>
</feature>
<keyword evidence="3" id="KW-0175">Coiled coil</keyword>
<dbReference type="InterPro" id="IPR012580">
    <property type="entry name" value="NUC153"/>
</dbReference>
<dbReference type="Pfam" id="PF25121">
    <property type="entry name" value="RRM_ESF1"/>
    <property type="match status" value="1"/>
</dbReference>
<evidence type="ECO:0000256" key="3">
    <source>
        <dbReference type="ARBA" id="ARBA00023054"/>
    </source>
</evidence>
<proteinExistence type="inferred from homology"/>
<dbReference type="InterPro" id="IPR039754">
    <property type="entry name" value="Esf1"/>
</dbReference>
<dbReference type="EMBL" id="JADFTS010000002">
    <property type="protein sequence ID" value="KAF9618504.1"/>
    <property type="molecule type" value="Genomic_DNA"/>
</dbReference>
<feature type="compositionally biased region" description="Acidic residues" evidence="5">
    <location>
        <begin position="91"/>
        <end position="105"/>
    </location>
</feature>
<dbReference type="GO" id="GO:0006364">
    <property type="term" value="P:rRNA processing"/>
    <property type="evidence" value="ECO:0007669"/>
    <property type="project" value="InterPro"/>
</dbReference>
<evidence type="ECO:0000256" key="1">
    <source>
        <dbReference type="ARBA" id="ARBA00004604"/>
    </source>
</evidence>
<gene>
    <name evidence="8" type="ORF">IFM89_001905</name>
</gene>
<reference evidence="8 9" key="1">
    <citation type="submission" date="2020-10" db="EMBL/GenBank/DDBJ databases">
        <title>The Coptis chinensis genome and diversification of protoberbering-type alkaloids.</title>
        <authorList>
            <person name="Wang B."/>
            <person name="Shu S."/>
            <person name="Song C."/>
            <person name="Liu Y."/>
        </authorList>
    </citation>
    <scope>NUCLEOTIDE SEQUENCE [LARGE SCALE GENOMIC DNA]</scope>
    <source>
        <strain evidence="8">HL-2020</strain>
        <tissue evidence="8">Leaf</tissue>
    </source>
</reference>
<feature type="compositionally biased region" description="Acidic residues" evidence="5">
    <location>
        <begin position="61"/>
        <end position="84"/>
    </location>
</feature>
<comment type="caution">
    <text evidence="8">The sequence shown here is derived from an EMBL/GenBank/DDBJ whole genome shotgun (WGS) entry which is preliminary data.</text>
</comment>
<evidence type="ECO:0000313" key="8">
    <source>
        <dbReference type="EMBL" id="KAF9618504.1"/>
    </source>
</evidence>
<dbReference type="GO" id="GO:0005730">
    <property type="term" value="C:nucleolus"/>
    <property type="evidence" value="ECO:0007669"/>
    <property type="project" value="UniProtKB-SubCell"/>
</dbReference>
<comment type="subcellular location">
    <subcellularLocation>
        <location evidence="1">Nucleus</location>
        <location evidence="1">Nucleolus</location>
    </subcellularLocation>
</comment>
<feature type="region of interest" description="Disordered" evidence="5">
    <location>
        <begin position="554"/>
        <end position="661"/>
    </location>
</feature>
<evidence type="ECO:0000313" key="9">
    <source>
        <dbReference type="Proteomes" id="UP000631114"/>
    </source>
</evidence>
<feature type="compositionally biased region" description="Basic residues" evidence="5">
    <location>
        <begin position="495"/>
        <end position="513"/>
    </location>
</feature>
<feature type="compositionally biased region" description="Polar residues" evidence="5">
    <location>
        <begin position="1"/>
        <end position="12"/>
    </location>
</feature>
<feature type="compositionally biased region" description="Acidic residues" evidence="5">
    <location>
        <begin position="365"/>
        <end position="375"/>
    </location>
</feature>
<accession>A0A835M994</accession>
<feature type="compositionally biased region" description="Basic and acidic residues" evidence="5">
    <location>
        <begin position="514"/>
        <end position="523"/>
    </location>
</feature>
<dbReference type="Pfam" id="PF08159">
    <property type="entry name" value="NUC153"/>
    <property type="match status" value="1"/>
</dbReference>
<feature type="compositionally biased region" description="Basic and acidic residues" evidence="5">
    <location>
        <begin position="33"/>
        <end position="45"/>
    </location>
</feature>
<feature type="region of interest" description="Disordered" evidence="5">
    <location>
        <begin position="167"/>
        <end position="186"/>
    </location>
</feature>
<keyword evidence="4" id="KW-0539">Nucleus</keyword>
<sequence>MFSDKNFATSSSHIDKRGKRKDKNAVNPLRHYYKIDQQKLQSHSDSEEEKDLQKKKKKDEVESESEEDEEGESESSDAEEELDDVSTASSDSDDVYSDEEEEEQIPEIQQETHRLAIVNMDWSQVRAVDLYVVLSSFLPKGGQLLSVTVYPSEFGLKRMEEEAVKGPVGLFDSDDEKSDDGDNGEIDKEKLRAYELSRLRYYHAVAECDSSATADHIYKACDGLEFERSSNVLDLRFVPDTMQFERSPRDVATEVPENYNVVDFKTQALQQSNIRLTWDEDEPNRKALRRNFTDKQVGQLISSFGFKLDELDINNFIATDESGSDDDDDDNDDNNEHDVAGEGQSGENLGKLEKYRALIQAGDGSDGDGSEDDKDMEVTFNTGLEDISKHILEKKKDKKSETVWEAVLRKRKEKKIARKNRYLSDDESDDGELESPEQPDDFFVEEPSVKKGKVGKSSLRKKEEEDMDKEQEASTAELELLLADDQGAAPTMRGYKLKRKMRKEMVKKKKKGKGKEDPAEDKLPSVACDDPRFSALFSSPLFALDPTDAQYKRSAAYARQLAQQKGVGEEILDKEQKKTPKEILLQSDDTSKRDEQKQSDSMSREKVNPELSSMIRSLKRKTQQYQATASGTASKKAVSIQSNGLLPKLSSSKKKAKVSKS</sequence>
<feature type="compositionally biased region" description="Basic and acidic residues" evidence="5">
    <location>
        <begin position="567"/>
        <end position="581"/>
    </location>
</feature>
<feature type="region of interest" description="Disordered" evidence="5">
    <location>
        <begin position="1"/>
        <end position="108"/>
    </location>
</feature>
<feature type="region of interest" description="Disordered" evidence="5">
    <location>
        <begin position="417"/>
        <end position="526"/>
    </location>
</feature>
<evidence type="ECO:0008006" key="10">
    <source>
        <dbReference type="Google" id="ProtNLM"/>
    </source>
</evidence>
<evidence type="ECO:0000256" key="2">
    <source>
        <dbReference type="ARBA" id="ARBA00009087"/>
    </source>
</evidence>
<feature type="compositionally biased region" description="Basic residues" evidence="5">
    <location>
        <begin position="651"/>
        <end position="661"/>
    </location>
</feature>
<feature type="compositionally biased region" description="Acidic residues" evidence="5">
    <location>
        <begin position="172"/>
        <end position="184"/>
    </location>
</feature>
<feature type="region of interest" description="Disordered" evidence="5">
    <location>
        <begin position="318"/>
        <end position="383"/>
    </location>
</feature>
<dbReference type="PANTHER" id="PTHR12202">
    <property type="entry name" value="ESF1 HOMOLOG"/>
    <property type="match status" value="1"/>
</dbReference>
<keyword evidence="9" id="KW-1185">Reference proteome</keyword>
<evidence type="ECO:0000259" key="6">
    <source>
        <dbReference type="Pfam" id="PF08159"/>
    </source>
</evidence>
<comment type="similarity">
    <text evidence="2">Belongs to the ESF1 family.</text>
</comment>
<protein>
    <recommendedName>
        <fullName evidence="10">NUC153 domain-containing protein</fullName>
    </recommendedName>
</protein>
<feature type="compositionally biased region" description="Polar residues" evidence="5">
    <location>
        <begin position="623"/>
        <end position="633"/>
    </location>
</feature>
<dbReference type="InterPro" id="IPR056750">
    <property type="entry name" value="RRM_ESF1"/>
</dbReference>
<feature type="compositionally biased region" description="Acidic residues" evidence="5">
    <location>
        <begin position="425"/>
        <end position="444"/>
    </location>
</feature>
<evidence type="ECO:0000259" key="7">
    <source>
        <dbReference type="Pfam" id="PF25121"/>
    </source>
</evidence>
<evidence type="ECO:0000256" key="5">
    <source>
        <dbReference type="SAM" id="MobiDB-lite"/>
    </source>
</evidence>
<dbReference type="PANTHER" id="PTHR12202:SF0">
    <property type="entry name" value="ESF1 HOMOLOG"/>
    <property type="match status" value="1"/>
</dbReference>
<feature type="domain" description="NUC153" evidence="6">
    <location>
        <begin position="530"/>
        <end position="555"/>
    </location>
</feature>
<feature type="compositionally biased region" description="Basic and acidic residues" evidence="5">
    <location>
        <begin position="589"/>
        <end position="608"/>
    </location>
</feature>
<dbReference type="OrthoDB" id="431825at2759"/>
<dbReference type="Proteomes" id="UP000631114">
    <property type="component" value="Unassembled WGS sequence"/>
</dbReference>